<dbReference type="EMBL" id="JAMYWD010000005">
    <property type="protein sequence ID" value="KAJ4970701.1"/>
    <property type="molecule type" value="Genomic_DNA"/>
</dbReference>
<dbReference type="InterPro" id="IPR001623">
    <property type="entry name" value="DnaJ_domain"/>
</dbReference>
<keyword evidence="3" id="KW-1185">Reference proteome</keyword>
<evidence type="ECO:0000313" key="3">
    <source>
        <dbReference type="Proteomes" id="UP001141806"/>
    </source>
</evidence>
<dbReference type="FunFam" id="1.10.287.110:FF:000073">
    <property type="entry name" value="DnaJ domain protein"/>
    <property type="match status" value="1"/>
</dbReference>
<organism evidence="2 3">
    <name type="scientific">Protea cynaroides</name>
    <dbReference type="NCBI Taxonomy" id="273540"/>
    <lineage>
        <taxon>Eukaryota</taxon>
        <taxon>Viridiplantae</taxon>
        <taxon>Streptophyta</taxon>
        <taxon>Embryophyta</taxon>
        <taxon>Tracheophyta</taxon>
        <taxon>Spermatophyta</taxon>
        <taxon>Magnoliopsida</taxon>
        <taxon>Proteales</taxon>
        <taxon>Proteaceae</taxon>
        <taxon>Protea</taxon>
    </lineage>
</organism>
<dbReference type="Proteomes" id="UP001141806">
    <property type="component" value="Unassembled WGS sequence"/>
</dbReference>
<feature type="domain" description="J" evidence="1">
    <location>
        <begin position="2"/>
        <end position="72"/>
    </location>
</feature>
<proteinExistence type="predicted"/>
<dbReference type="Gene3D" id="1.10.287.110">
    <property type="entry name" value="DnaJ domain"/>
    <property type="match status" value="1"/>
</dbReference>
<dbReference type="InterPro" id="IPR018253">
    <property type="entry name" value="DnaJ_domain_CS"/>
</dbReference>
<reference evidence="2" key="1">
    <citation type="journal article" date="2023" name="Plant J.">
        <title>The genome of the king protea, Protea cynaroides.</title>
        <authorList>
            <person name="Chang J."/>
            <person name="Duong T.A."/>
            <person name="Schoeman C."/>
            <person name="Ma X."/>
            <person name="Roodt D."/>
            <person name="Barker N."/>
            <person name="Li Z."/>
            <person name="Van de Peer Y."/>
            <person name="Mizrachi E."/>
        </authorList>
    </citation>
    <scope>NUCLEOTIDE SEQUENCE</scope>
    <source>
        <tissue evidence="2">Young leaves</tissue>
    </source>
</reference>
<name>A0A9Q0KI40_9MAGN</name>
<dbReference type="PRINTS" id="PR00625">
    <property type="entry name" value="JDOMAIN"/>
</dbReference>
<dbReference type="Pfam" id="PF00226">
    <property type="entry name" value="DnaJ"/>
    <property type="match status" value="1"/>
</dbReference>
<sequence length="178" mass="20019">MDHYKVLGLSTNATKAEVKEAFRKLALKFHPDKHSQSPKEVRDGATLKFKQVSEAYEVLIDDRKRADYNRGFGSAKGGGGFGGGYGYGYYSGNSYKPRYRRSGYAANGDKGFFDLYVALQFLTRREFLLNLAFASVLLGATVFIGRSGEALWKIQNSGKSFEETIESIEKVKREQKRK</sequence>
<evidence type="ECO:0000313" key="2">
    <source>
        <dbReference type="EMBL" id="KAJ4970701.1"/>
    </source>
</evidence>
<gene>
    <name evidence="2" type="ORF">NE237_003800</name>
</gene>
<evidence type="ECO:0000259" key="1">
    <source>
        <dbReference type="PROSITE" id="PS50076"/>
    </source>
</evidence>
<dbReference type="CDD" id="cd06257">
    <property type="entry name" value="DnaJ"/>
    <property type="match status" value="1"/>
</dbReference>
<dbReference type="InterPro" id="IPR036869">
    <property type="entry name" value="J_dom_sf"/>
</dbReference>
<dbReference type="PROSITE" id="PS00636">
    <property type="entry name" value="DNAJ_1"/>
    <property type="match status" value="1"/>
</dbReference>
<dbReference type="SMART" id="SM00271">
    <property type="entry name" value="DnaJ"/>
    <property type="match status" value="1"/>
</dbReference>
<comment type="caution">
    <text evidence="2">The sequence shown here is derived from an EMBL/GenBank/DDBJ whole genome shotgun (WGS) entry which is preliminary data.</text>
</comment>
<dbReference type="PROSITE" id="PS50076">
    <property type="entry name" value="DNAJ_2"/>
    <property type="match status" value="1"/>
</dbReference>
<dbReference type="SUPFAM" id="SSF46565">
    <property type="entry name" value="Chaperone J-domain"/>
    <property type="match status" value="1"/>
</dbReference>
<accession>A0A9Q0KI40</accession>
<dbReference type="InterPro" id="IPR050817">
    <property type="entry name" value="DjlA_DnaK_co-chaperone"/>
</dbReference>
<protein>
    <recommendedName>
        <fullName evidence="1">J domain-containing protein</fullName>
    </recommendedName>
</protein>
<dbReference type="PANTHER" id="PTHR24074">
    <property type="entry name" value="CO-CHAPERONE PROTEIN DJLA"/>
    <property type="match status" value="1"/>
</dbReference>
<dbReference type="OrthoDB" id="442087at2759"/>
<dbReference type="AlphaFoldDB" id="A0A9Q0KI40"/>